<feature type="domain" description="Cation/H+ exchanger transmembrane" evidence="7">
    <location>
        <begin position="2"/>
        <end position="70"/>
    </location>
</feature>
<dbReference type="Proteomes" id="UP000248480">
    <property type="component" value="Unplaced"/>
</dbReference>
<dbReference type="Pfam" id="PF00999">
    <property type="entry name" value="Na_H_Exchanger"/>
    <property type="match status" value="1"/>
</dbReference>
<dbReference type="InParanoid" id="A0A2Y9R7P2"/>
<dbReference type="PANTHER" id="PTHR31102">
    <property type="match status" value="1"/>
</dbReference>
<keyword evidence="4 6" id="KW-1133">Transmembrane helix</keyword>
<proteinExistence type="inferred from homology"/>
<evidence type="ECO:0000256" key="2">
    <source>
        <dbReference type="ARBA" id="ARBA00007367"/>
    </source>
</evidence>
<dbReference type="GeneID" id="111821226"/>
<dbReference type="InterPro" id="IPR051843">
    <property type="entry name" value="CPA1_transporter"/>
</dbReference>
<evidence type="ECO:0000256" key="4">
    <source>
        <dbReference type="ARBA" id="ARBA00022989"/>
    </source>
</evidence>
<dbReference type="AlphaFoldDB" id="A0A2Y9R7P2"/>
<dbReference type="GO" id="GO:1902600">
    <property type="term" value="P:proton transmembrane transport"/>
    <property type="evidence" value="ECO:0007669"/>
    <property type="project" value="InterPro"/>
</dbReference>
<gene>
    <name evidence="9" type="primary">LOC111821226</name>
</gene>
<feature type="transmembrane region" description="Helical" evidence="6">
    <location>
        <begin position="29"/>
        <end position="51"/>
    </location>
</feature>
<evidence type="ECO:0000256" key="5">
    <source>
        <dbReference type="ARBA" id="ARBA00023136"/>
    </source>
</evidence>
<dbReference type="PANTHER" id="PTHR31102:SF14">
    <property type="entry name" value="SODIUM_HYDROGEN EXCHANGER 9B2"/>
    <property type="match status" value="1"/>
</dbReference>
<evidence type="ECO:0000256" key="6">
    <source>
        <dbReference type="SAM" id="Phobius"/>
    </source>
</evidence>
<reference evidence="9" key="1">
    <citation type="submission" date="2025-08" db="UniProtKB">
        <authorList>
            <consortium name="RefSeq"/>
        </authorList>
    </citation>
    <scope>IDENTIFICATION</scope>
</reference>
<keyword evidence="5 6" id="KW-0472">Membrane</keyword>
<evidence type="ECO:0000256" key="1">
    <source>
        <dbReference type="ARBA" id="ARBA00004141"/>
    </source>
</evidence>
<dbReference type="InterPro" id="IPR006153">
    <property type="entry name" value="Cation/H_exchanger_TM"/>
</dbReference>
<dbReference type="STRING" id="127582.A0A2Y9R7P2"/>
<organism evidence="8 9">
    <name type="scientific">Trichechus manatus latirostris</name>
    <name type="common">Florida manatee</name>
    <dbReference type="NCBI Taxonomy" id="127582"/>
    <lineage>
        <taxon>Eukaryota</taxon>
        <taxon>Metazoa</taxon>
        <taxon>Chordata</taxon>
        <taxon>Craniata</taxon>
        <taxon>Vertebrata</taxon>
        <taxon>Euteleostomi</taxon>
        <taxon>Mammalia</taxon>
        <taxon>Eutheria</taxon>
        <taxon>Afrotheria</taxon>
        <taxon>Sirenia</taxon>
        <taxon>Trichechidae</taxon>
        <taxon>Trichechus</taxon>
    </lineage>
</organism>
<name>A0A2Y9R7P2_TRIMA</name>
<evidence type="ECO:0000313" key="8">
    <source>
        <dbReference type="Proteomes" id="UP000248480"/>
    </source>
</evidence>
<evidence type="ECO:0000256" key="3">
    <source>
        <dbReference type="ARBA" id="ARBA00022692"/>
    </source>
</evidence>
<dbReference type="KEGG" id="tmu:111821226"/>
<accession>A0A2Y9R7P2</accession>
<dbReference type="GO" id="GO:0016020">
    <property type="term" value="C:membrane"/>
    <property type="evidence" value="ECO:0007669"/>
    <property type="project" value="UniProtKB-SubCell"/>
</dbReference>
<keyword evidence="3 6" id="KW-0812">Transmembrane</keyword>
<evidence type="ECO:0000259" key="7">
    <source>
        <dbReference type="Pfam" id="PF00999"/>
    </source>
</evidence>
<dbReference type="RefSeq" id="XP_023590517.1">
    <property type="nucleotide sequence ID" value="XM_023734749.1"/>
</dbReference>
<keyword evidence="8" id="KW-1185">Reference proteome</keyword>
<protein>
    <submittedName>
        <fullName evidence="9">Sodium/hydrogen exchanger 9B2-like</fullName>
    </submittedName>
</protein>
<dbReference type="GO" id="GO:0015297">
    <property type="term" value="F:antiporter activity"/>
    <property type="evidence" value="ECO:0007669"/>
    <property type="project" value="InterPro"/>
</dbReference>
<comment type="subcellular location">
    <subcellularLocation>
        <location evidence="1">Membrane</location>
        <topology evidence="1">Multi-pass membrane protein</topology>
    </subcellularLocation>
</comment>
<comment type="similarity">
    <text evidence="2">Belongs to the monovalent cation:proton antiporter 1 (CPA1) transporter (TC 2.A.36) family.</text>
</comment>
<evidence type="ECO:0000313" key="9">
    <source>
        <dbReference type="RefSeq" id="XP_023590517.1"/>
    </source>
</evidence>
<sequence>MFEPLLFGLLGAEVSVASLRPETVGLCVATLGIAVLIRILTTFLMVCFAGFNIEEKIFISFAWLPKATIQIFKDV</sequence>